<dbReference type="InterPro" id="IPR016181">
    <property type="entry name" value="Acyl_CoA_acyltransferase"/>
</dbReference>
<evidence type="ECO:0000313" key="2">
    <source>
        <dbReference type="EMBL" id="MRG87524.1"/>
    </source>
</evidence>
<proteinExistence type="predicted"/>
<organism evidence="2 3">
    <name type="scientific">Salinibacillus xinjiangensis</name>
    <dbReference type="NCBI Taxonomy" id="1229268"/>
    <lineage>
        <taxon>Bacteria</taxon>
        <taxon>Bacillati</taxon>
        <taxon>Bacillota</taxon>
        <taxon>Bacilli</taxon>
        <taxon>Bacillales</taxon>
        <taxon>Bacillaceae</taxon>
        <taxon>Salinibacillus</taxon>
    </lineage>
</organism>
<dbReference type="PANTHER" id="PTHR43792">
    <property type="entry name" value="GNAT FAMILY, PUTATIVE (AFU_ORTHOLOGUE AFUA_3G00765)-RELATED-RELATED"/>
    <property type="match status" value="1"/>
</dbReference>
<name>A0A6G1X976_9BACI</name>
<dbReference type="Pfam" id="PF13302">
    <property type="entry name" value="Acetyltransf_3"/>
    <property type="match status" value="1"/>
</dbReference>
<dbReference type="RefSeq" id="WP_153729403.1">
    <property type="nucleotide sequence ID" value="NZ_WJNH01000009.1"/>
</dbReference>
<gene>
    <name evidence="2" type="ORF">GH754_14620</name>
</gene>
<feature type="domain" description="N-acetyltransferase" evidence="1">
    <location>
        <begin position="6"/>
        <end position="132"/>
    </location>
</feature>
<evidence type="ECO:0000313" key="3">
    <source>
        <dbReference type="Proteomes" id="UP000480185"/>
    </source>
</evidence>
<dbReference type="Proteomes" id="UP000480185">
    <property type="component" value="Unassembled WGS sequence"/>
</dbReference>
<keyword evidence="3" id="KW-1185">Reference proteome</keyword>
<dbReference type="InterPro" id="IPR051531">
    <property type="entry name" value="N-acetyltransferase"/>
</dbReference>
<dbReference type="GO" id="GO:0016747">
    <property type="term" value="F:acyltransferase activity, transferring groups other than amino-acyl groups"/>
    <property type="evidence" value="ECO:0007669"/>
    <property type="project" value="InterPro"/>
</dbReference>
<dbReference type="AlphaFoldDB" id="A0A6G1X976"/>
<dbReference type="SUPFAM" id="SSF55729">
    <property type="entry name" value="Acyl-CoA N-acyltransferases (Nat)"/>
    <property type="match status" value="1"/>
</dbReference>
<dbReference type="OrthoDB" id="2352097at2"/>
<keyword evidence="2" id="KW-0808">Transferase</keyword>
<dbReference type="EMBL" id="WJNH01000009">
    <property type="protein sequence ID" value="MRG87524.1"/>
    <property type="molecule type" value="Genomic_DNA"/>
</dbReference>
<dbReference type="PANTHER" id="PTHR43792:SF1">
    <property type="entry name" value="N-ACETYLTRANSFERASE DOMAIN-CONTAINING PROTEIN"/>
    <property type="match status" value="1"/>
</dbReference>
<dbReference type="Gene3D" id="3.40.630.30">
    <property type="match status" value="1"/>
</dbReference>
<comment type="caution">
    <text evidence="2">The sequence shown here is derived from an EMBL/GenBank/DDBJ whole genome shotgun (WGS) entry which is preliminary data.</text>
</comment>
<sequence>MLKKRELHEAGQLFDLLIHPEVYPYVRHKAETSDEYYFLTKQLIALEEQGTLITRTILDEWQQPIGTINLCDIQNSTGFLATWLGRPFFGKGYNYRAKEAFLTEIFFEHGIEAVFMKIRKSNHRSKKAAQKLSYVSQANQLYPDVYTKLNELEDLYDLYVIQKDQFLFYSYQKDQLTEKEA</sequence>
<evidence type="ECO:0000259" key="1">
    <source>
        <dbReference type="Pfam" id="PF13302"/>
    </source>
</evidence>
<reference evidence="2 3" key="1">
    <citation type="submission" date="2019-11" db="EMBL/GenBank/DDBJ databases">
        <authorList>
            <person name="Li J."/>
        </authorList>
    </citation>
    <scope>NUCLEOTIDE SEQUENCE [LARGE SCALE GENOMIC DNA]</scope>
    <source>
        <strain evidence="2 3">J4</strain>
    </source>
</reference>
<accession>A0A6G1X976</accession>
<protein>
    <submittedName>
        <fullName evidence="2">GNAT family N-acetyltransferase</fullName>
    </submittedName>
</protein>
<dbReference type="InterPro" id="IPR000182">
    <property type="entry name" value="GNAT_dom"/>
</dbReference>